<evidence type="ECO:0000313" key="3">
    <source>
        <dbReference type="EMBL" id="CAD9988073.1"/>
    </source>
</evidence>
<dbReference type="InterPro" id="IPR000182">
    <property type="entry name" value="GNAT_dom"/>
</dbReference>
<dbReference type="AlphaFoldDB" id="A0A7S2YPY2"/>
<keyword evidence="1" id="KW-0732">Signal</keyword>
<gene>
    <name evidence="3" type="ORF">APAL1065_LOCUS23621</name>
</gene>
<feature type="chain" id="PRO_5031487722" description="N-acetyltransferase domain-containing protein" evidence="1">
    <location>
        <begin position="21"/>
        <end position="263"/>
    </location>
</feature>
<dbReference type="Pfam" id="PF00583">
    <property type="entry name" value="Acetyltransf_1"/>
    <property type="match status" value="1"/>
</dbReference>
<protein>
    <recommendedName>
        <fullName evidence="2">N-acetyltransferase domain-containing protein</fullName>
    </recommendedName>
</protein>
<feature type="signal peptide" evidence="1">
    <location>
        <begin position="1"/>
        <end position="20"/>
    </location>
</feature>
<dbReference type="Gene3D" id="3.40.630.30">
    <property type="match status" value="1"/>
</dbReference>
<dbReference type="PROSITE" id="PS51186">
    <property type="entry name" value="GNAT"/>
    <property type="match status" value="1"/>
</dbReference>
<feature type="domain" description="N-acetyltransferase" evidence="2">
    <location>
        <begin position="28"/>
        <end position="216"/>
    </location>
</feature>
<reference evidence="3" key="1">
    <citation type="submission" date="2021-01" db="EMBL/GenBank/DDBJ databases">
        <authorList>
            <person name="Corre E."/>
            <person name="Pelletier E."/>
            <person name="Niang G."/>
            <person name="Scheremetjew M."/>
            <person name="Finn R."/>
            <person name="Kale V."/>
            <person name="Holt S."/>
            <person name="Cochrane G."/>
            <person name="Meng A."/>
            <person name="Brown T."/>
            <person name="Cohen L."/>
        </authorList>
    </citation>
    <scope>NUCLEOTIDE SEQUENCE</scope>
    <source>
        <strain evidence="3">CCMP125</strain>
    </source>
</reference>
<name>A0A7S2YPY2_9STRA</name>
<dbReference type="GO" id="GO:0016747">
    <property type="term" value="F:acyltransferase activity, transferring groups other than amino-acyl groups"/>
    <property type="evidence" value="ECO:0007669"/>
    <property type="project" value="InterPro"/>
</dbReference>
<organism evidence="3">
    <name type="scientific">Entomoneis paludosa</name>
    <dbReference type="NCBI Taxonomy" id="265537"/>
    <lineage>
        <taxon>Eukaryota</taxon>
        <taxon>Sar</taxon>
        <taxon>Stramenopiles</taxon>
        <taxon>Ochrophyta</taxon>
        <taxon>Bacillariophyta</taxon>
        <taxon>Bacillariophyceae</taxon>
        <taxon>Bacillariophycidae</taxon>
        <taxon>Entomoneidaceae</taxon>
        <taxon>Entomoneis</taxon>
    </lineage>
</organism>
<evidence type="ECO:0000256" key="1">
    <source>
        <dbReference type="SAM" id="SignalP"/>
    </source>
</evidence>
<dbReference type="SUPFAM" id="SSF55729">
    <property type="entry name" value="Acyl-CoA N-acyltransferases (Nat)"/>
    <property type="match status" value="1"/>
</dbReference>
<accession>A0A7S2YPY2</accession>
<evidence type="ECO:0000259" key="2">
    <source>
        <dbReference type="PROSITE" id="PS51186"/>
    </source>
</evidence>
<dbReference type="CDD" id="cd04301">
    <property type="entry name" value="NAT_SF"/>
    <property type="match status" value="1"/>
</dbReference>
<sequence length="263" mass="29234">MRRSLFFVLAHLSTLSAALSSRRPKVPISVKVVKTPTEITQLADLRYDEWIRDWEDDIEGGIVQNLSNSNSLSAKVPSRYAFRMATAEMFEERSGGATAFLAKLEGIAGAVGAAELSKVEFEGTLQSAPDEKFEDSKTRLYVTDVVTCSQHRRKGIASALMDALESRAFEIHGSNTLLFLHVKPENTALHFYTSDNRGYFVPREEHLTGINWDRLEENAGTDGKQILLCKELTKKPVVVVGTGFGGIKKSKPPAKKFKKSKKR</sequence>
<proteinExistence type="predicted"/>
<dbReference type="EMBL" id="HBHT01035131">
    <property type="protein sequence ID" value="CAD9988073.1"/>
    <property type="molecule type" value="Transcribed_RNA"/>
</dbReference>
<dbReference type="InterPro" id="IPR016181">
    <property type="entry name" value="Acyl_CoA_acyltransferase"/>
</dbReference>